<protein>
    <submittedName>
        <fullName evidence="1">Gluconate transport-inducing protein</fullName>
    </submittedName>
</protein>
<reference evidence="1 2" key="1">
    <citation type="submission" date="2023-04" db="EMBL/GenBank/DDBJ databases">
        <title>Genome of Basidiobolus ranarum AG-B5.</title>
        <authorList>
            <person name="Stajich J.E."/>
            <person name="Carter-House D."/>
            <person name="Gryganskyi A."/>
        </authorList>
    </citation>
    <scope>NUCLEOTIDE SEQUENCE [LARGE SCALE GENOMIC DNA]</scope>
    <source>
        <strain evidence="1 2">AG-B5</strain>
    </source>
</reference>
<sequence>METYFGYIESVQDALLVFETCRLGHLSRVRRRLSDKERQRIRSGSIYVWEEEESGIRRWTDGYTWSPSRVFGSFLTYQELKSRHKATDVKIPSPALSNSDSELEDGGHRYGFNSCDHPVKENGFIKQSMSVVTASGRKFHMISYYNKDHVASGMLMVPSFDPFFAHIKIPQGLYPDIAPDLFHTTELAYSFKACTPTNNHSNTPSPITLPKKTTYPSPQKREEFNFLNNSITSDHSQHQYRQDMKLPPIDFNRSVGNGGPFRLPLQDICLDRIPCSEDLRQLNTLSTTLSW</sequence>
<dbReference type="Proteomes" id="UP001479436">
    <property type="component" value="Unassembled WGS sequence"/>
</dbReference>
<dbReference type="PANTHER" id="PTHR28027">
    <property type="entry name" value="TRANSCRIPTIONAL REGULATOR MIT1"/>
    <property type="match status" value="1"/>
</dbReference>
<gene>
    <name evidence="1" type="primary">PTH2_9</name>
    <name evidence="1" type="ORF">K7432_012932</name>
</gene>
<comment type="caution">
    <text evidence="1">The sequence shown here is derived from an EMBL/GenBank/DDBJ whole genome shotgun (WGS) entry which is preliminary data.</text>
</comment>
<proteinExistence type="predicted"/>
<dbReference type="Pfam" id="PF09729">
    <property type="entry name" value="Gti1_Pac2"/>
    <property type="match status" value="1"/>
</dbReference>
<keyword evidence="2" id="KW-1185">Reference proteome</keyword>
<evidence type="ECO:0000313" key="2">
    <source>
        <dbReference type="Proteomes" id="UP001479436"/>
    </source>
</evidence>
<name>A0ABR2VRI4_9FUNG</name>
<dbReference type="InterPro" id="IPR018608">
    <property type="entry name" value="Gti1/Pac2"/>
</dbReference>
<accession>A0ABR2VRI4</accession>
<organism evidence="1 2">
    <name type="scientific">Basidiobolus ranarum</name>
    <dbReference type="NCBI Taxonomy" id="34480"/>
    <lineage>
        <taxon>Eukaryota</taxon>
        <taxon>Fungi</taxon>
        <taxon>Fungi incertae sedis</taxon>
        <taxon>Zoopagomycota</taxon>
        <taxon>Entomophthoromycotina</taxon>
        <taxon>Basidiobolomycetes</taxon>
        <taxon>Basidiobolales</taxon>
        <taxon>Basidiobolaceae</taxon>
        <taxon>Basidiobolus</taxon>
    </lineage>
</organism>
<dbReference type="PANTHER" id="PTHR28027:SF1">
    <property type="entry name" value="CAMP INDEPENDENT REGULATORY PROTEIN (AFU_ORTHOLOGUE AFUA_3G09640)"/>
    <property type="match status" value="1"/>
</dbReference>
<evidence type="ECO:0000313" key="1">
    <source>
        <dbReference type="EMBL" id="KAK9695491.1"/>
    </source>
</evidence>
<dbReference type="EMBL" id="JASJQH010008070">
    <property type="protein sequence ID" value="KAK9695491.1"/>
    <property type="molecule type" value="Genomic_DNA"/>
</dbReference>